<protein>
    <recommendedName>
        <fullName evidence="2">NADP-dependent oxidoreductase domain-containing protein</fullName>
    </recommendedName>
</protein>
<sequence length="213" mass="23614">MGKAGVHSRITDKAEIQAIMDTFASYGHTDVDTARVYAAGTSEEILRELGATTKFNVSTKIIPMQPGDHRPEKLRETVQASLKALGVSKVPILYLHAPDIATPFEETMAGIQQLYEEDMFDEFGLSNFATHQVVEIYMIAKQRGWVVPTVYEGMYNVLSRTAELDLFPALDRFNIRFYAYSPLVGGLLDPSLSFTAKVPTGSQFDPETPVGQM</sequence>
<dbReference type="InterPro" id="IPR050523">
    <property type="entry name" value="AKR_Detox_Biosynth"/>
</dbReference>
<evidence type="ECO:0000313" key="4">
    <source>
        <dbReference type="Proteomes" id="UP000605846"/>
    </source>
</evidence>
<proteinExistence type="predicted"/>
<reference evidence="3" key="1">
    <citation type="submission" date="2020-01" db="EMBL/GenBank/DDBJ databases">
        <title>Genome Sequencing of Three Apophysomyces-Like Fungal Strains Confirms a Novel Fungal Genus in the Mucoromycota with divergent Burkholderia-like Endosymbiotic Bacteria.</title>
        <authorList>
            <person name="Stajich J.E."/>
            <person name="Macias A.M."/>
            <person name="Carter-House D."/>
            <person name="Lovett B."/>
            <person name="Kasson L.R."/>
            <person name="Berry K."/>
            <person name="Grigoriev I."/>
            <person name="Chang Y."/>
            <person name="Spatafora J."/>
            <person name="Kasson M.T."/>
        </authorList>
    </citation>
    <scope>NUCLEOTIDE SEQUENCE</scope>
    <source>
        <strain evidence="3">NRRL A-21654</strain>
    </source>
</reference>
<accession>A0A8H7EU96</accession>
<evidence type="ECO:0000313" key="3">
    <source>
        <dbReference type="EMBL" id="KAF7727632.1"/>
    </source>
</evidence>
<dbReference type="InterPro" id="IPR036812">
    <property type="entry name" value="NAD(P)_OxRdtase_dom_sf"/>
</dbReference>
<name>A0A8H7EU96_9FUNG</name>
<dbReference type="PANTHER" id="PTHR43364">
    <property type="entry name" value="NADH-SPECIFIC METHYLGLYOXAL REDUCTASE-RELATED"/>
    <property type="match status" value="1"/>
</dbReference>
<evidence type="ECO:0000259" key="2">
    <source>
        <dbReference type="Pfam" id="PF00248"/>
    </source>
</evidence>
<dbReference type="PANTHER" id="PTHR43364:SF4">
    <property type="entry name" value="NAD(P)-LINKED OXIDOREDUCTASE SUPERFAMILY PROTEIN"/>
    <property type="match status" value="1"/>
</dbReference>
<feature type="domain" description="NADP-dependent oxidoreductase" evidence="2">
    <location>
        <begin position="9"/>
        <end position="190"/>
    </location>
</feature>
<dbReference type="AlphaFoldDB" id="A0A8H7EU96"/>
<evidence type="ECO:0000256" key="1">
    <source>
        <dbReference type="ARBA" id="ARBA00023002"/>
    </source>
</evidence>
<organism evidence="3 4">
    <name type="scientific">Apophysomyces ossiformis</name>
    <dbReference type="NCBI Taxonomy" id="679940"/>
    <lineage>
        <taxon>Eukaryota</taxon>
        <taxon>Fungi</taxon>
        <taxon>Fungi incertae sedis</taxon>
        <taxon>Mucoromycota</taxon>
        <taxon>Mucoromycotina</taxon>
        <taxon>Mucoromycetes</taxon>
        <taxon>Mucorales</taxon>
        <taxon>Mucorineae</taxon>
        <taxon>Mucoraceae</taxon>
        <taxon>Apophysomyces</taxon>
    </lineage>
</organism>
<keyword evidence="4" id="KW-1185">Reference proteome</keyword>
<keyword evidence="1" id="KW-0560">Oxidoreductase</keyword>
<gene>
    <name evidence="3" type="ORF">EC973_007290</name>
</gene>
<dbReference type="InterPro" id="IPR023210">
    <property type="entry name" value="NADP_OxRdtase_dom"/>
</dbReference>
<dbReference type="EMBL" id="JABAYA010000052">
    <property type="protein sequence ID" value="KAF7727632.1"/>
    <property type="molecule type" value="Genomic_DNA"/>
</dbReference>
<dbReference type="Pfam" id="PF00248">
    <property type="entry name" value="Aldo_ket_red"/>
    <property type="match status" value="1"/>
</dbReference>
<comment type="caution">
    <text evidence="3">The sequence shown here is derived from an EMBL/GenBank/DDBJ whole genome shotgun (WGS) entry which is preliminary data.</text>
</comment>
<dbReference type="Gene3D" id="3.20.20.100">
    <property type="entry name" value="NADP-dependent oxidoreductase domain"/>
    <property type="match status" value="1"/>
</dbReference>
<dbReference type="GO" id="GO:0016491">
    <property type="term" value="F:oxidoreductase activity"/>
    <property type="evidence" value="ECO:0007669"/>
    <property type="project" value="UniProtKB-KW"/>
</dbReference>
<dbReference type="OrthoDB" id="2310150at2759"/>
<dbReference type="SUPFAM" id="SSF51430">
    <property type="entry name" value="NAD(P)-linked oxidoreductase"/>
    <property type="match status" value="1"/>
</dbReference>
<dbReference type="Proteomes" id="UP000605846">
    <property type="component" value="Unassembled WGS sequence"/>
</dbReference>